<comment type="caution">
    <text evidence="2">The sequence shown here is derived from an EMBL/GenBank/DDBJ whole genome shotgun (WGS) entry which is preliminary data.</text>
</comment>
<accession>A0ABP8P089</accession>
<dbReference type="PANTHER" id="PTHR43433:SF1">
    <property type="entry name" value="BLL5160 PROTEIN"/>
    <property type="match status" value="1"/>
</dbReference>
<sequence>MSTQVPGRRATVVTDDGVPLAVREYGPSLAPITAVFAHGHCLRSESWNPLHDQLTRSWGPDVRMVYYDHRGHGDSGHADPASYTIDRLGRDLDTVITTIVPSGPVILIGHSMGGMAALACARQNPTLVSSRLAAVALIATAAGGLADAGLGRMLRSPALTAFHAAVRWAPRATAGTKRAGCGVGAALMRLAGSRRLDPRVLAVAAAMAGETSVVTMSSFLRAFVGFDEFAAVSRLSTVPSLVLCGSADLMTPFAHSASLAERLPLSELVRLEGAGHSVILERAPEVAAAIEALVARVGVRCLTPAG</sequence>
<evidence type="ECO:0000313" key="2">
    <source>
        <dbReference type="EMBL" id="GAA4476458.1"/>
    </source>
</evidence>
<dbReference type="EMBL" id="BAABFB010000029">
    <property type="protein sequence ID" value="GAA4476458.1"/>
    <property type="molecule type" value="Genomic_DNA"/>
</dbReference>
<gene>
    <name evidence="2" type="ORF">GCM10023094_16410</name>
</gene>
<organism evidence="2 3">
    <name type="scientific">Rhodococcus olei</name>
    <dbReference type="NCBI Taxonomy" id="2161675"/>
    <lineage>
        <taxon>Bacteria</taxon>
        <taxon>Bacillati</taxon>
        <taxon>Actinomycetota</taxon>
        <taxon>Actinomycetes</taxon>
        <taxon>Mycobacteriales</taxon>
        <taxon>Nocardiaceae</taxon>
        <taxon>Rhodococcus</taxon>
    </lineage>
</organism>
<dbReference type="Proteomes" id="UP001501183">
    <property type="component" value="Unassembled WGS sequence"/>
</dbReference>
<protein>
    <submittedName>
        <fullName evidence="2">Alpha/beta hydrolase</fullName>
    </submittedName>
</protein>
<name>A0ABP8P089_9NOCA</name>
<feature type="domain" description="AB hydrolase-1" evidence="1">
    <location>
        <begin position="35"/>
        <end position="289"/>
    </location>
</feature>
<dbReference type="Pfam" id="PF12697">
    <property type="entry name" value="Abhydrolase_6"/>
    <property type="match status" value="1"/>
</dbReference>
<evidence type="ECO:0000313" key="3">
    <source>
        <dbReference type="Proteomes" id="UP001501183"/>
    </source>
</evidence>
<keyword evidence="3" id="KW-1185">Reference proteome</keyword>
<dbReference type="GO" id="GO:0016787">
    <property type="term" value="F:hydrolase activity"/>
    <property type="evidence" value="ECO:0007669"/>
    <property type="project" value="UniProtKB-KW"/>
</dbReference>
<proteinExistence type="predicted"/>
<dbReference type="PANTHER" id="PTHR43433">
    <property type="entry name" value="HYDROLASE, ALPHA/BETA FOLD FAMILY PROTEIN"/>
    <property type="match status" value="1"/>
</dbReference>
<dbReference type="Gene3D" id="3.40.50.1820">
    <property type="entry name" value="alpha/beta hydrolase"/>
    <property type="match status" value="1"/>
</dbReference>
<dbReference type="SUPFAM" id="SSF53474">
    <property type="entry name" value="alpha/beta-Hydrolases"/>
    <property type="match status" value="1"/>
</dbReference>
<evidence type="ECO:0000259" key="1">
    <source>
        <dbReference type="Pfam" id="PF12697"/>
    </source>
</evidence>
<dbReference type="InterPro" id="IPR050471">
    <property type="entry name" value="AB_hydrolase"/>
</dbReference>
<dbReference type="InterPro" id="IPR000073">
    <property type="entry name" value="AB_hydrolase_1"/>
</dbReference>
<dbReference type="InterPro" id="IPR029058">
    <property type="entry name" value="AB_hydrolase_fold"/>
</dbReference>
<reference evidence="3" key="1">
    <citation type="journal article" date="2019" name="Int. J. Syst. Evol. Microbiol.">
        <title>The Global Catalogue of Microorganisms (GCM) 10K type strain sequencing project: providing services to taxonomists for standard genome sequencing and annotation.</title>
        <authorList>
            <consortium name="The Broad Institute Genomics Platform"/>
            <consortium name="The Broad Institute Genome Sequencing Center for Infectious Disease"/>
            <person name="Wu L."/>
            <person name="Ma J."/>
        </authorList>
    </citation>
    <scope>NUCLEOTIDE SEQUENCE [LARGE SCALE GENOMIC DNA]</scope>
    <source>
        <strain evidence="3">JCM 32206</strain>
    </source>
</reference>
<keyword evidence="2" id="KW-0378">Hydrolase</keyword>